<evidence type="ECO:0000313" key="3">
    <source>
        <dbReference type="Proteomes" id="UP000187464"/>
    </source>
</evidence>
<evidence type="ECO:0000313" key="2">
    <source>
        <dbReference type="EMBL" id="SCD21218.1"/>
    </source>
</evidence>
<dbReference type="EMBL" id="LT605205">
    <property type="protein sequence ID" value="SCD21218.1"/>
    <property type="molecule type" value="Genomic_DNA"/>
</dbReference>
<dbReference type="AlphaFoldDB" id="A0A1R3T7F9"/>
<sequence>METKKFTQFGTLSVLLMLPLFLLFTVWALRLGVNNNPAFFIQISLALIFFICLLIFYKLTITADAENVSFRFGIGLVRKSYKISEIKSCKPVTNSPYYGIGIRILPNGRLYNVTGLKAIELQFKYKSSVVRIGTNKPEEISQLIQSLIAGKEIVRNMTETSTKNRETPIWIAIFLLVVVLTFIPNFQETRAEWNDNELKIKGVYGMTIPFSEIELADTVSNIPAISHRTNGYAFGRALIGNFKLADDSHSKLFIKKGVPPYVMIKCRKSVPIYINFKDKQKTMDLYQTLNQGKFLPDLDI</sequence>
<protein>
    <submittedName>
        <fullName evidence="2">Putative membrane protein</fullName>
    </submittedName>
</protein>
<keyword evidence="1" id="KW-1133">Transmembrane helix</keyword>
<feature type="transmembrane region" description="Helical" evidence="1">
    <location>
        <begin position="167"/>
        <end position="186"/>
    </location>
</feature>
<keyword evidence="3" id="KW-1185">Reference proteome</keyword>
<keyword evidence="1" id="KW-0472">Membrane</keyword>
<dbReference type="Proteomes" id="UP000187464">
    <property type="component" value="Chromosome I"/>
</dbReference>
<gene>
    <name evidence="2" type="ORF">PSM36_2414</name>
</gene>
<feature type="transmembrane region" description="Helical" evidence="1">
    <location>
        <begin position="38"/>
        <end position="57"/>
    </location>
</feature>
<dbReference type="KEGG" id="psac:PSM36_2414"/>
<evidence type="ECO:0000256" key="1">
    <source>
        <dbReference type="SAM" id="Phobius"/>
    </source>
</evidence>
<dbReference type="STRING" id="1642647.PSM36_2414"/>
<proteinExistence type="predicted"/>
<accession>A0A1R3T7F9</accession>
<dbReference type="RefSeq" id="WP_076931072.1">
    <property type="nucleotide sequence ID" value="NZ_LT605205.1"/>
</dbReference>
<keyword evidence="1" id="KW-0812">Transmembrane</keyword>
<reference evidence="2 3" key="1">
    <citation type="submission" date="2016-08" db="EMBL/GenBank/DDBJ databases">
        <authorList>
            <person name="Seilhamer J.J."/>
        </authorList>
    </citation>
    <scope>NUCLEOTIDE SEQUENCE [LARGE SCALE GENOMIC DNA]</scope>
    <source>
        <strain evidence="2">M3/6</strain>
    </source>
</reference>
<name>A0A1R3T7F9_9BACT</name>
<organism evidence="2 3">
    <name type="scientific">Proteiniphilum saccharofermentans</name>
    <dbReference type="NCBI Taxonomy" id="1642647"/>
    <lineage>
        <taxon>Bacteria</taxon>
        <taxon>Pseudomonadati</taxon>
        <taxon>Bacteroidota</taxon>
        <taxon>Bacteroidia</taxon>
        <taxon>Bacteroidales</taxon>
        <taxon>Dysgonomonadaceae</taxon>
        <taxon>Proteiniphilum</taxon>
    </lineage>
</organism>